<dbReference type="KEGG" id="cpv:cgd8_1440"/>
<evidence type="ECO:0000259" key="6">
    <source>
        <dbReference type="Pfam" id="PF03151"/>
    </source>
</evidence>
<feature type="transmembrane region" description="Helical" evidence="5">
    <location>
        <begin position="235"/>
        <end position="255"/>
    </location>
</feature>
<accession>Q5CW68</accession>
<dbReference type="GeneID" id="3374401"/>
<dbReference type="RefSeq" id="XP_627051.1">
    <property type="nucleotide sequence ID" value="XM_627051.1"/>
</dbReference>
<feature type="transmembrane region" description="Helical" evidence="5">
    <location>
        <begin position="54"/>
        <end position="75"/>
    </location>
</feature>
<keyword evidence="3 5" id="KW-1133">Transmembrane helix</keyword>
<dbReference type="Proteomes" id="UP000006726">
    <property type="component" value="Chromosome 8"/>
</dbReference>
<name>Q5CW68_CRYPI</name>
<comment type="caution">
    <text evidence="7">The sequence shown here is derived from an EMBL/GenBank/DDBJ whole genome shotgun (WGS) entry which is preliminary data.</text>
</comment>
<feature type="transmembrane region" description="Helical" evidence="5">
    <location>
        <begin position="201"/>
        <end position="223"/>
    </location>
</feature>
<dbReference type="InterPro" id="IPR050186">
    <property type="entry name" value="TPT_transporter"/>
</dbReference>
<feature type="domain" description="Sugar phosphate transporter" evidence="6">
    <location>
        <begin position="57"/>
        <end position="346"/>
    </location>
</feature>
<evidence type="ECO:0000313" key="7">
    <source>
        <dbReference type="EMBL" id="EAK89679.1"/>
    </source>
</evidence>
<dbReference type="InterPro" id="IPR004853">
    <property type="entry name" value="Sugar_P_trans_dom"/>
</dbReference>
<feature type="transmembrane region" description="Helical" evidence="5">
    <location>
        <begin position="329"/>
        <end position="347"/>
    </location>
</feature>
<feature type="non-terminal residue" evidence="7">
    <location>
        <position position="1"/>
    </location>
</feature>
<evidence type="ECO:0000256" key="3">
    <source>
        <dbReference type="ARBA" id="ARBA00022989"/>
    </source>
</evidence>
<evidence type="ECO:0000256" key="5">
    <source>
        <dbReference type="SAM" id="Phobius"/>
    </source>
</evidence>
<organism evidence="7 8">
    <name type="scientific">Cryptosporidium parvum (strain Iowa II)</name>
    <dbReference type="NCBI Taxonomy" id="353152"/>
    <lineage>
        <taxon>Eukaryota</taxon>
        <taxon>Sar</taxon>
        <taxon>Alveolata</taxon>
        <taxon>Apicomplexa</taxon>
        <taxon>Conoidasida</taxon>
        <taxon>Coccidia</taxon>
        <taxon>Eucoccidiorida</taxon>
        <taxon>Eimeriorina</taxon>
        <taxon>Cryptosporidiidae</taxon>
        <taxon>Cryptosporidium</taxon>
    </lineage>
</organism>
<dbReference type="InParanoid" id="Q5CW68"/>
<dbReference type="OMA" id="IHAVLIK"/>
<feature type="transmembrane region" description="Helical" evidence="5">
    <location>
        <begin position="178"/>
        <end position="195"/>
    </location>
</feature>
<dbReference type="InterPro" id="IPR037185">
    <property type="entry name" value="EmrE-like"/>
</dbReference>
<keyword evidence="2 5" id="KW-0812">Transmembrane</keyword>
<dbReference type="EMBL" id="AAEE01000003">
    <property type="protein sequence ID" value="EAK89679.1"/>
    <property type="molecule type" value="Genomic_DNA"/>
</dbReference>
<dbReference type="FunCoup" id="Q5CW68">
    <property type="interactions" value="40"/>
</dbReference>
<keyword evidence="8" id="KW-1185">Reference proteome</keyword>
<evidence type="ECO:0000256" key="4">
    <source>
        <dbReference type="ARBA" id="ARBA00023136"/>
    </source>
</evidence>
<dbReference type="GO" id="GO:0016020">
    <property type="term" value="C:membrane"/>
    <property type="evidence" value="ECO:0007669"/>
    <property type="project" value="UniProtKB-SubCell"/>
</dbReference>
<evidence type="ECO:0000256" key="2">
    <source>
        <dbReference type="ARBA" id="ARBA00022692"/>
    </source>
</evidence>
<reference evidence="7 8" key="1">
    <citation type="journal article" date="2004" name="Science">
        <title>Complete genome sequence of the apicomplexan, Cryptosporidium parvum.</title>
        <authorList>
            <person name="Abrahamsen M.S."/>
            <person name="Templeton T.J."/>
            <person name="Enomoto S."/>
            <person name="Abrahante J.E."/>
            <person name="Zhu G."/>
            <person name="Lancto C.A."/>
            <person name="Deng M."/>
            <person name="Liu C."/>
            <person name="Widmer G."/>
            <person name="Tzipori S."/>
            <person name="Buck G.A."/>
            <person name="Xu P."/>
            <person name="Bankier A.T."/>
            <person name="Dear P.H."/>
            <person name="Konfortov B.A."/>
            <person name="Spriggs H.F."/>
            <person name="Iyer L."/>
            <person name="Anantharaman V."/>
            <person name="Aravind L."/>
            <person name="Kapur V."/>
        </authorList>
    </citation>
    <scope>NUCLEOTIDE SEQUENCE [LARGE SCALE GENOMIC DNA]</scope>
    <source>
        <strain evidence="8">Iowa II</strain>
    </source>
</reference>
<protein>
    <submittedName>
        <fullName evidence="7">Nucleotide sugar transporter like integral membrane protein with 9 transmembrane domains</fullName>
    </submittedName>
</protein>
<feature type="transmembrane region" description="Helical" evidence="5">
    <location>
        <begin position="129"/>
        <end position="147"/>
    </location>
</feature>
<feature type="transmembrane region" description="Helical" evidence="5">
    <location>
        <begin position="87"/>
        <end position="109"/>
    </location>
</feature>
<dbReference type="SUPFAM" id="SSF103481">
    <property type="entry name" value="Multidrug resistance efflux transporter EmrE"/>
    <property type="match status" value="1"/>
</dbReference>
<dbReference type="OrthoDB" id="5547497at2759"/>
<feature type="transmembrane region" description="Helical" evidence="5">
    <location>
        <begin position="153"/>
        <end position="171"/>
    </location>
</feature>
<keyword evidence="4 5" id="KW-0472">Membrane</keyword>
<proteinExistence type="predicted"/>
<sequence>KLIGLSTPKPLIVNIEKIRLRRSAKNHSVLDKSTVVKLKMEKGKENETFQFKKALSLILYGLVSVALVFLNKRIFIGSFSYPLFTTWIQQVCGMIFYLIAYATLSLFGIDNLVSKPSIEYEKAKDCFPMSLSCTIFILLSNLCLKYVPMSSYAITRSLTLFFNIIFSIFILKQQISTICIFGCGIVILGFIIGSLDSSTLGFYGILSGTTSSLFQSIYTVQIKSVSKKINDESQVYWYNALTTSFLAAIPIFIFGEHNAFIELYTLDFGEFIIKFGPILISGILNFFLGIIIIWCIHTTSPIAYNLTGYVKSGAQTLIGVLLNNEELKFSTILGLVMTIGGSAIYSFSNLFKFIPNKNIDLNESFNITFGHQLQQQEPIQQENYYDHDSTISGSSSLEYDSGKKPEINDNFYDNEHFNSSNNYDQLIKNSKYRKVSQIGSLDENLINYSKSNGEIQ</sequence>
<evidence type="ECO:0000256" key="1">
    <source>
        <dbReference type="ARBA" id="ARBA00004141"/>
    </source>
</evidence>
<keyword evidence="7" id="KW-0762">Sugar transport</keyword>
<comment type="subcellular location">
    <subcellularLocation>
        <location evidence="1">Membrane</location>
        <topology evidence="1">Multi-pass membrane protein</topology>
    </subcellularLocation>
</comment>
<feature type="transmembrane region" description="Helical" evidence="5">
    <location>
        <begin position="275"/>
        <end position="296"/>
    </location>
</feature>
<dbReference type="Pfam" id="PF03151">
    <property type="entry name" value="TPT"/>
    <property type="match status" value="1"/>
</dbReference>
<evidence type="ECO:0000313" key="8">
    <source>
        <dbReference type="Proteomes" id="UP000006726"/>
    </source>
</evidence>
<dbReference type="PANTHER" id="PTHR11132">
    <property type="entry name" value="SOLUTE CARRIER FAMILY 35"/>
    <property type="match status" value="1"/>
</dbReference>
<dbReference type="Gene3D" id="1.10.3730.20">
    <property type="match status" value="1"/>
</dbReference>
<keyword evidence="7" id="KW-0813">Transport</keyword>
<dbReference type="AlphaFoldDB" id="Q5CW68"/>
<gene>
    <name evidence="7" type="ORF">cgd8_1440</name>
</gene>